<evidence type="ECO:0000313" key="3">
    <source>
        <dbReference type="Proteomes" id="UP000014803"/>
    </source>
</evidence>
<proteinExistence type="predicted"/>
<keyword evidence="1" id="KW-1133">Transmembrane helix</keyword>
<protein>
    <submittedName>
        <fullName evidence="2">Uncharacterized protein</fullName>
    </submittedName>
</protein>
<keyword evidence="1" id="KW-0812">Transmembrane</keyword>
<evidence type="ECO:0000313" key="2">
    <source>
        <dbReference type="EMBL" id="AGP38903.1"/>
    </source>
</evidence>
<feature type="transmembrane region" description="Helical" evidence="1">
    <location>
        <begin position="30"/>
        <end position="51"/>
    </location>
</feature>
<gene>
    <name evidence="2" type="ORF">SCE1572_33095</name>
</gene>
<reference evidence="2 3" key="1">
    <citation type="journal article" date="2013" name="Sci. Rep.">
        <title>Extraordinary expansion of a Sorangium cellulosum genome from an alkaline milieu.</title>
        <authorList>
            <person name="Han K."/>
            <person name="Li Z.F."/>
            <person name="Peng R."/>
            <person name="Zhu L.P."/>
            <person name="Zhou T."/>
            <person name="Wang L.G."/>
            <person name="Li S.G."/>
            <person name="Zhang X.B."/>
            <person name="Hu W."/>
            <person name="Wu Z.H."/>
            <person name="Qin N."/>
            <person name="Li Y.Z."/>
        </authorList>
    </citation>
    <scope>NUCLEOTIDE SEQUENCE [LARGE SCALE GENOMIC DNA]</scope>
    <source>
        <strain evidence="2 3">So0157-2</strain>
    </source>
</reference>
<dbReference type="AlphaFoldDB" id="S4Y7P0"/>
<dbReference type="KEGG" id="scu:SCE1572_33095"/>
<dbReference type="HOGENOM" id="CLU_2883557_0_0_7"/>
<accession>S4Y7P0</accession>
<keyword evidence="1" id="KW-0472">Membrane</keyword>
<dbReference type="PATRIC" id="fig|1254432.3.peg.7508"/>
<dbReference type="Proteomes" id="UP000014803">
    <property type="component" value="Chromosome"/>
</dbReference>
<dbReference type="EMBL" id="CP003969">
    <property type="protein sequence ID" value="AGP38903.1"/>
    <property type="molecule type" value="Genomic_DNA"/>
</dbReference>
<evidence type="ECO:0000256" key="1">
    <source>
        <dbReference type="SAM" id="Phobius"/>
    </source>
</evidence>
<name>S4Y7P0_SORCE</name>
<organism evidence="2 3">
    <name type="scientific">Sorangium cellulosum So0157-2</name>
    <dbReference type="NCBI Taxonomy" id="1254432"/>
    <lineage>
        <taxon>Bacteria</taxon>
        <taxon>Pseudomonadati</taxon>
        <taxon>Myxococcota</taxon>
        <taxon>Polyangia</taxon>
        <taxon>Polyangiales</taxon>
        <taxon>Polyangiaceae</taxon>
        <taxon>Sorangium</taxon>
    </lineage>
</organism>
<sequence>MPGGHRARRAARPLPADEAVALDADPRLRLVSWSGVALALLGLAFAAASAARRRRRRRMADER</sequence>